<dbReference type="Pfam" id="PF01750">
    <property type="entry name" value="HycI"/>
    <property type="match status" value="1"/>
</dbReference>
<dbReference type="GO" id="GO:0008233">
    <property type="term" value="F:peptidase activity"/>
    <property type="evidence" value="ECO:0007669"/>
    <property type="project" value="UniProtKB-KW"/>
</dbReference>
<sequence>MGEILVAGIGSPHGADRLGWVVIDALQHASLPAPVKLVACSLPSELTPLLLDAPRAIVIDALLGDGPAGTIHVLRATDLTRAALRLSSHGLGLVEAVQLASALGMPAECLWVLVLDVVHPEAEIEDAWIEGLAQRVRTMLTEI</sequence>
<organism evidence="1 2">
    <name type="scientific">Uliginosibacterium flavum</name>
    <dbReference type="NCBI Taxonomy" id="1396831"/>
    <lineage>
        <taxon>Bacteria</taxon>
        <taxon>Pseudomonadati</taxon>
        <taxon>Pseudomonadota</taxon>
        <taxon>Betaproteobacteria</taxon>
        <taxon>Rhodocyclales</taxon>
        <taxon>Zoogloeaceae</taxon>
        <taxon>Uliginosibacterium</taxon>
    </lineage>
</organism>
<comment type="caution">
    <text evidence="1">The sequence shown here is derived from an EMBL/GenBank/DDBJ whole genome shotgun (WGS) entry which is preliminary data.</text>
</comment>
<dbReference type="InterPro" id="IPR023430">
    <property type="entry name" value="Pept_HybD-like_dom_sf"/>
</dbReference>
<keyword evidence="1" id="KW-0378">Hydrolase</keyword>
<proteinExistence type="predicted"/>
<accession>A0ABV2TN82</accession>
<evidence type="ECO:0000313" key="1">
    <source>
        <dbReference type="EMBL" id="MET7015382.1"/>
    </source>
</evidence>
<keyword evidence="2" id="KW-1185">Reference proteome</keyword>
<dbReference type="CDD" id="cd00518">
    <property type="entry name" value="H2MP"/>
    <property type="match status" value="1"/>
</dbReference>
<dbReference type="NCBIfam" id="TIGR00072">
    <property type="entry name" value="hydrog_prot"/>
    <property type="match status" value="1"/>
</dbReference>
<dbReference type="Proteomes" id="UP001549691">
    <property type="component" value="Unassembled WGS sequence"/>
</dbReference>
<reference evidence="1 2" key="1">
    <citation type="submission" date="2024-07" db="EMBL/GenBank/DDBJ databases">
        <title>Uliginosibacterium flavum JJ3220;KACC:17644.</title>
        <authorList>
            <person name="Kim M.K."/>
        </authorList>
    </citation>
    <scope>NUCLEOTIDE SEQUENCE [LARGE SCALE GENOMIC DNA]</scope>
    <source>
        <strain evidence="1 2">KACC:17644</strain>
    </source>
</reference>
<name>A0ABV2TN82_9RHOO</name>
<gene>
    <name evidence="1" type="ORF">ABXR19_14420</name>
</gene>
<protein>
    <submittedName>
        <fullName evidence="1">Hydrogenase maturation protease</fullName>
    </submittedName>
</protein>
<dbReference type="InterPro" id="IPR000671">
    <property type="entry name" value="Peptidase_A31"/>
</dbReference>
<dbReference type="Gene3D" id="3.40.50.1450">
    <property type="entry name" value="HybD-like"/>
    <property type="match status" value="1"/>
</dbReference>
<dbReference type="SUPFAM" id="SSF53163">
    <property type="entry name" value="HybD-like"/>
    <property type="match status" value="1"/>
</dbReference>
<dbReference type="EMBL" id="JBEWZI010000016">
    <property type="protein sequence ID" value="MET7015382.1"/>
    <property type="molecule type" value="Genomic_DNA"/>
</dbReference>
<evidence type="ECO:0000313" key="2">
    <source>
        <dbReference type="Proteomes" id="UP001549691"/>
    </source>
</evidence>
<keyword evidence="1" id="KW-0645">Protease</keyword>
<dbReference type="GO" id="GO:0006508">
    <property type="term" value="P:proteolysis"/>
    <property type="evidence" value="ECO:0007669"/>
    <property type="project" value="UniProtKB-KW"/>
</dbReference>
<dbReference type="RefSeq" id="WP_354601841.1">
    <property type="nucleotide sequence ID" value="NZ_JBEWZI010000016.1"/>
</dbReference>